<keyword evidence="2" id="KW-1185">Reference proteome</keyword>
<dbReference type="EMBL" id="KN821043">
    <property type="protein sequence ID" value="KIJ05348.1"/>
    <property type="molecule type" value="Genomic_DNA"/>
</dbReference>
<gene>
    <name evidence="1" type="ORF">PAXINDRAFT_21379</name>
</gene>
<dbReference type="OrthoDB" id="10556186at2759"/>
<reference evidence="2" key="2">
    <citation type="submission" date="2015-01" db="EMBL/GenBank/DDBJ databases">
        <title>Evolutionary Origins and Diversification of the Mycorrhizal Mutualists.</title>
        <authorList>
            <consortium name="DOE Joint Genome Institute"/>
            <consortium name="Mycorrhizal Genomics Consortium"/>
            <person name="Kohler A."/>
            <person name="Kuo A."/>
            <person name="Nagy L.G."/>
            <person name="Floudas D."/>
            <person name="Copeland A."/>
            <person name="Barry K.W."/>
            <person name="Cichocki N."/>
            <person name="Veneault-Fourrey C."/>
            <person name="LaButti K."/>
            <person name="Lindquist E.A."/>
            <person name="Lipzen A."/>
            <person name="Lundell T."/>
            <person name="Morin E."/>
            <person name="Murat C."/>
            <person name="Riley R."/>
            <person name="Ohm R."/>
            <person name="Sun H."/>
            <person name="Tunlid A."/>
            <person name="Henrissat B."/>
            <person name="Grigoriev I.V."/>
            <person name="Hibbett D.S."/>
            <person name="Martin F."/>
        </authorList>
    </citation>
    <scope>NUCLEOTIDE SEQUENCE [LARGE SCALE GENOMIC DNA]</scope>
    <source>
        <strain evidence="2">ATCC 200175</strain>
    </source>
</reference>
<dbReference type="AlphaFoldDB" id="A0A0C9T1E4"/>
<sequence length="259" mass="30052">MREWPGDQRCWLQQSLLTPYSLGTKSADTRKWKKKSLISSDKRSKIIKESERNQKELMDRKSFQILLNIIPNLLKLKVHPLTLLPHWMRDPYIIGNLLYPEAVFQQITGLELPQWNFLITRLISKDAIFPYATAQNLLNRIHLYKDNNVTVPNPHFFPILNLDTIERDNDFIWTNTYIDSSLSFQEEFGFNFFDSDNSFLTVPLSESPVVIRNAESSLNVSRTEQEQTPQAVQAPLINPQQLLPINHQNQVALPLPGNL</sequence>
<proteinExistence type="predicted"/>
<name>A0A0C9T1E4_PAXIN</name>
<dbReference type="HOGENOM" id="CLU_1055809_0_0_1"/>
<evidence type="ECO:0000313" key="2">
    <source>
        <dbReference type="Proteomes" id="UP000053647"/>
    </source>
</evidence>
<evidence type="ECO:0000313" key="1">
    <source>
        <dbReference type="EMBL" id="KIJ05348.1"/>
    </source>
</evidence>
<dbReference type="Proteomes" id="UP000053647">
    <property type="component" value="Unassembled WGS sequence"/>
</dbReference>
<reference evidence="1 2" key="1">
    <citation type="submission" date="2014-06" db="EMBL/GenBank/DDBJ databases">
        <authorList>
            <consortium name="DOE Joint Genome Institute"/>
            <person name="Kuo A."/>
            <person name="Kohler A."/>
            <person name="Nagy L.G."/>
            <person name="Floudas D."/>
            <person name="Copeland A."/>
            <person name="Barry K.W."/>
            <person name="Cichocki N."/>
            <person name="Veneault-Fourrey C."/>
            <person name="LaButti K."/>
            <person name="Lindquist E.A."/>
            <person name="Lipzen A."/>
            <person name="Lundell T."/>
            <person name="Morin E."/>
            <person name="Murat C."/>
            <person name="Sun H."/>
            <person name="Tunlid A."/>
            <person name="Henrissat B."/>
            <person name="Grigoriev I.V."/>
            <person name="Hibbett D.S."/>
            <person name="Martin F."/>
            <person name="Nordberg H.P."/>
            <person name="Cantor M.N."/>
            <person name="Hua S.X."/>
        </authorList>
    </citation>
    <scope>NUCLEOTIDE SEQUENCE [LARGE SCALE GENOMIC DNA]</scope>
    <source>
        <strain evidence="1 2">ATCC 200175</strain>
    </source>
</reference>
<accession>A0A0C9T1E4</accession>
<organism evidence="1 2">
    <name type="scientific">Paxillus involutus ATCC 200175</name>
    <dbReference type="NCBI Taxonomy" id="664439"/>
    <lineage>
        <taxon>Eukaryota</taxon>
        <taxon>Fungi</taxon>
        <taxon>Dikarya</taxon>
        <taxon>Basidiomycota</taxon>
        <taxon>Agaricomycotina</taxon>
        <taxon>Agaricomycetes</taxon>
        <taxon>Agaricomycetidae</taxon>
        <taxon>Boletales</taxon>
        <taxon>Paxilineae</taxon>
        <taxon>Paxillaceae</taxon>
        <taxon>Paxillus</taxon>
    </lineage>
</organism>
<protein>
    <submittedName>
        <fullName evidence="1">Unplaced genomic scaffold PAXINscaffold_1721, whole genome shotgun sequence</fullName>
    </submittedName>
</protein>